<name>A0A5B8UD55_9ACTN</name>
<gene>
    <name evidence="3" type="ORF">FSW04_02370</name>
</gene>
<feature type="domain" description="Hydantoinase B/oxoprolinase" evidence="2">
    <location>
        <begin position="230"/>
        <end position="318"/>
    </location>
</feature>
<dbReference type="OrthoDB" id="102473at2"/>
<evidence type="ECO:0000313" key="3">
    <source>
        <dbReference type="EMBL" id="QEC50621.1"/>
    </source>
</evidence>
<feature type="compositionally biased region" description="Basic residues" evidence="1">
    <location>
        <begin position="132"/>
        <end position="166"/>
    </location>
</feature>
<dbReference type="GO" id="GO:0003824">
    <property type="term" value="F:catalytic activity"/>
    <property type="evidence" value="ECO:0007669"/>
    <property type="project" value="InterPro"/>
</dbReference>
<accession>A0A5B8UD55</accession>
<dbReference type="Pfam" id="PF02538">
    <property type="entry name" value="Hydantoinase_B"/>
    <property type="match status" value="1"/>
</dbReference>
<dbReference type="AlphaFoldDB" id="A0A5B8UD55"/>
<feature type="region of interest" description="Disordered" evidence="1">
    <location>
        <begin position="1"/>
        <end position="218"/>
    </location>
</feature>
<dbReference type="EMBL" id="CP042430">
    <property type="protein sequence ID" value="QEC50621.1"/>
    <property type="molecule type" value="Genomic_DNA"/>
</dbReference>
<organism evidence="3 4">
    <name type="scientific">Baekduia soli</name>
    <dbReference type="NCBI Taxonomy" id="496014"/>
    <lineage>
        <taxon>Bacteria</taxon>
        <taxon>Bacillati</taxon>
        <taxon>Actinomycetota</taxon>
        <taxon>Thermoleophilia</taxon>
        <taxon>Solirubrobacterales</taxon>
        <taxon>Baekduiaceae</taxon>
        <taxon>Baekduia</taxon>
    </lineage>
</organism>
<feature type="compositionally biased region" description="Basic and acidic residues" evidence="1">
    <location>
        <begin position="194"/>
        <end position="207"/>
    </location>
</feature>
<dbReference type="InterPro" id="IPR003692">
    <property type="entry name" value="Hydantoinase_B"/>
</dbReference>
<sequence length="369" mass="40792">MDGPLRAAPAHRDRQDARRRVRRPRAVDGRRRPQPRRAPGDPPEGRQAGQRHHRRPDRQPPRGRHRGQRAAGGLDEDRRVLRGALDLPRPGPPRHLHPQQRGDVPAGPRHRARGLAVQPPLPARDLRPVLRVQHRRRQHPARAGRRPARQGLRRHRRGGPRHRVQRPGRGDAQLLGLHPGQRIQLGRAPGQGRHGLDRLPHGEHPQQPDRGGGALLPGPRRALRAARRGPGPGRWRGGLGIVRTTRFLGEGWVTSEAERQFDPPKGIFGGHNGRTARTIVTTADGVAAPLPSKFTSHKLNPGDRVEFHTACGGGYGDPLERDPQLVARDARDGLITVQDARRDYGVVLDDELRPDAEATDAARAAARAT</sequence>
<dbReference type="Proteomes" id="UP000321805">
    <property type="component" value="Chromosome"/>
</dbReference>
<feature type="compositionally biased region" description="Basic residues" evidence="1">
    <location>
        <begin position="49"/>
        <end position="68"/>
    </location>
</feature>
<dbReference type="KEGG" id="bsol:FSW04_02370"/>
<evidence type="ECO:0000313" key="4">
    <source>
        <dbReference type="Proteomes" id="UP000321805"/>
    </source>
</evidence>
<evidence type="ECO:0000256" key="1">
    <source>
        <dbReference type="SAM" id="MobiDB-lite"/>
    </source>
</evidence>
<evidence type="ECO:0000259" key="2">
    <source>
        <dbReference type="Pfam" id="PF02538"/>
    </source>
</evidence>
<protein>
    <recommendedName>
        <fullName evidence="2">Hydantoinase B/oxoprolinase domain-containing protein</fullName>
    </recommendedName>
</protein>
<keyword evidence="4" id="KW-1185">Reference proteome</keyword>
<proteinExistence type="predicted"/>
<reference evidence="3 4" key="1">
    <citation type="journal article" date="2018" name="J. Microbiol.">
        <title>Baekduia soli gen. nov., sp. nov., a novel bacterium isolated from the soil of Baekdu Mountain and proposal of a novel family name, Baekduiaceae fam. nov.</title>
        <authorList>
            <person name="An D.S."/>
            <person name="Siddiqi M.Z."/>
            <person name="Kim K.H."/>
            <person name="Yu H.S."/>
            <person name="Im W.T."/>
        </authorList>
    </citation>
    <scope>NUCLEOTIDE SEQUENCE [LARGE SCALE GENOMIC DNA]</scope>
    <source>
        <strain evidence="3 4">BR7-21</strain>
    </source>
</reference>